<evidence type="ECO:0000256" key="1">
    <source>
        <dbReference type="ARBA" id="ARBA00022801"/>
    </source>
</evidence>
<evidence type="ECO:0000313" key="4">
    <source>
        <dbReference type="Proteomes" id="UP000190367"/>
    </source>
</evidence>
<protein>
    <submittedName>
        <fullName evidence="3">Prolyl oligopeptidase family protein</fullName>
    </submittedName>
</protein>
<dbReference type="RefSeq" id="WP_078668023.1">
    <property type="nucleotide sequence ID" value="NZ_FUWZ01000001.1"/>
</dbReference>
<proteinExistence type="predicted"/>
<evidence type="ECO:0000313" key="3">
    <source>
        <dbReference type="EMBL" id="SJZ74093.1"/>
    </source>
</evidence>
<dbReference type="EMBL" id="FUWZ01000001">
    <property type="protein sequence ID" value="SJZ74093.1"/>
    <property type="molecule type" value="Genomic_DNA"/>
</dbReference>
<dbReference type="InterPro" id="IPR001375">
    <property type="entry name" value="Peptidase_S9_cat"/>
</dbReference>
<dbReference type="PANTHER" id="PTHR42776">
    <property type="entry name" value="SERINE PEPTIDASE S9 FAMILY MEMBER"/>
    <property type="match status" value="1"/>
</dbReference>
<organism evidence="3 4">
    <name type="scientific">Chitinophaga eiseniae</name>
    <dbReference type="NCBI Taxonomy" id="634771"/>
    <lineage>
        <taxon>Bacteria</taxon>
        <taxon>Pseudomonadati</taxon>
        <taxon>Bacteroidota</taxon>
        <taxon>Chitinophagia</taxon>
        <taxon>Chitinophagales</taxon>
        <taxon>Chitinophagaceae</taxon>
        <taxon>Chitinophaga</taxon>
    </lineage>
</organism>
<dbReference type="Proteomes" id="UP000190367">
    <property type="component" value="Unassembled WGS sequence"/>
</dbReference>
<evidence type="ECO:0000259" key="2">
    <source>
        <dbReference type="Pfam" id="PF00326"/>
    </source>
</evidence>
<name>A0A1T4N4C3_9BACT</name>
<dbReference type="SUPFAM" id="SSF53474">
    <property type="entry name" value="alpha/beta-Hydrolases"/>
    <property type="match status" value="1"/>
</dbReference>
<dbReference type="GO" id="GO:0004252">
    <property type="term" value="F:serine-type endopeptidase activity"/>
    <property type="evidence" value="ECO:0007669"/>
    <property type="project" value="TreeGrafter"/>
</dbReference>
<dbReference type="OrthoDB" id="9812921at2"/>
<dbReference type="InterPro" id="IPR029058">
    <property type="entry name" value="AB_hydrolase_fold"/>
</dbReference>
<dbReference type="AlphaFoldDB" id="A0A1T4N4C3"/>
<dbReference type="PANTHER" id="PTHR42776:SF27">
    <property type="entry name" value="DIPEPTIDYL PEPTIDASE FAMILY MEMBER 6"/>
    <property type="match status" value="1"/>
</dbReference>
<keyword evidence="4" id="KW-1185">Reference proteome</keyword>
<gene>
    <name evidence="3" type="ORF">SAMN04488128_1011420</name>
</gene>
<keyword evidence="1" id="KW-0378">Hydrolase</keyword>
<dbReference type="STRING" id="634771.SAMN04488128_1011420"/>
<feature type="domain" description="Peptidase S9 prolyl oligopeptidase catalytic" evidence="2">
    <location>
        <begin position="686"/>
        <end position="861"/>
    </location>
</feature>
<reference evidence="4" key="1">
    <citation type="submission" date="2017-02" db="EMBL/GenBank/DDBJ databases">
        <authorList>
            <person name="Varghese N."/>
            <person name="Submissions S."/>
        </authorList>
    </citation>
    <scope>NUCLEOTIDE SEQUENCE [LARGE SCALE GENOMIC DNA]</scope>
    <source>
        <strain evidence="4">DSM 22224</strain>
    </source>
</reference>
<dbReference type="SUPFAM" id="SSF82171">
    <property type="entry name" value="DPP6 N-terminal domain-like"/>
    <property type="match status" value="1"/>
</dbReference>
<dbReference type="Pfam" id="PF00326">
    <property type="entry name" value="Peptidase_S9"/>
    <property type="match status" value="1"/>
</dbReference>
<sequence>MLFWAKKNILVVFIVFGVHMALGQKKVIGVDDLGTWGLISQNAKLNDNGSALSYYINGKPTAGKFTAVLQSTGSSWIKEFPMGYGHYFTSDNRIFLCVLPGNEIVIQYLNSERQSRIYNVGKYSVWRADGSDWLAYTKLPKSSRELLLVNLSRSEDTIVYHQVDDYFLNGNGSCFVVINKVDSSNYSLRMLNIKMGEVREIYRGVKPTNIVIDDSGRKIAFLTTSENQAKVAKNIWYWDMDIMKEPVIVQPDIFADPNLLLTSLDGFSTENGMFFCTLSNRAGVKNDYTMGPSIWRYNSAKLESDLSDGNAKNYTFSAAWYPSENKIVQLQKQGETEIQKKDGRRQLLFYNNGYRGEWNWNENSIPSCVLVDMKRGLRRSLTQPGDRNAKSYVLSPKGNHIVYYDADMSAYFHYDIESGIRRNLTSGILAKWTTYDRDDEPFASYINIGVAGFSADESKVFIYSQYDIFEIDLTGKKAPLNLTNGYGKENSIVFRFAFLPETWDSKRILLTAFNRKTKENGFFEVREGDPKSLSVLTMENALFTGVDESKYVIRNMPVRAKDADVFVVTKMDAKHAPDLYVTRDFKVFKKLSDVHPEKEFNWLTTELIDFESLDGKVSQGILYKPEDFDPKKKYPLVFYYYEKISECLNFFINPDVSIGPVNIPYLVSNGYLVFAPDVHFEIGYPGRSSYNTVMGAANMLIKLPFVDSTKMGIQGHSFGGFQTNYIITHTSRFAAACSAAGFTNFVSAYGAVIGDGYSRQGQYELYRDRIGATLWARPDLYLENSPVLRIDKINTPLLMMHNKDDGDVPVEQGLEFFTGLRRLGKTAYLLQYKDAGHVVIGDDAKDYSKRILDFFNFYLKKGKLPSWMTNKPANVIEFSYPFHSQVVHK</sequence>
<dbReference type="Gene3D" id="3.40.50.1820">
    <property type="entry name" value="alpha/beta hydrolase"/>
    <property type="match status" value="1"/>
</dbReference>
<accession>A0A1T4N4C3</accession>
<dbReference type="GO" id="GO:0006508">
    <property type="term" value="P:proteolysis"/>
    <property type="evidence" value="ECO:0007669"/>
    <property type="project" value="InterPro"/>
</dbReference>